<sequence length="400" mass="45796">MGNRVLSSTPEPEPVLFQTDENMRQGIRRFQVRMTAANERFLQDQINEIERKGLATEKAKFDYLIRKYRIHNLVWGDENDDKNPTPLREHDVVIPANTLFKDIDMSMIEKGLVSDVPVHGVIYPPLLKTDQMRQVFLDTMQRVCQSQSDYCPVCKRAGCECHEVDENEDGDDDDDDEEPPIPPCTELALFLKYAGGVEDVDFRYSYIPPFIPGDGHLSTYWVHGENPDEEANRLQERLEMYLEQQSVDHETDAFGAFEVLQLLLDEDLEVRAGFATGITYRKEWGHPMWCSAYVYCRKSPDSGEVSCEGDTIPDAPNIANWGWRVVIYDGDMSSARPSAPAATVINGRKARFDSILEFLDWYASWPEYLTERQLRAYLRFEGGGENGCHTDCESDCEECP</sequence>
<name>A0A9W9XI13_9EURO</name>
<protein>
    <submittedName>
        <fullName evidence="1">Uncharacterized protein</fullName>
    </submittedName>
</protein>
<reference evidence="1" key="2">
    <citation type="journal article" date="2023" name="IMA Fungus">
        <title>Comparative genomic study of the Penicillium genus elucidates a diverse pangenome and 15 lateral gene transfer events.</title>
        <authorList>
            <person name="Petersen C."/>
            <person name="Sorensen T."/>
            <person name="Nielsen M.R."/>
            <person name="Sondergaard T.E."/>
            <person name="Sorensen J.L."/>
            <person name="Fitzpatrick D.A."/>
            <person name="Frisvad J.C."/>
            <person name="Nielsen K.L."/>
        </authorList>
    </citation>
    <scope>NUCLEOTIDE SEQUENCE</scope>
    <source>
        <strain evidence="1">IBT 30728</strain>
    </source>
</reference>
<keyword evidence="2" id="KW-1185">Reference proteome</keyword>
<reference evidence="1" key="1">
    <citation type="submission" date="2022-12" db="EMBL/GenBank/DDBJ databases">
        <authorList>
            <person name="Petersen C."/>
        </authorList>
    </citation>
    <scope>NUCLEOTIDE SEQUENCE</scope>
    <source>
        <strain evidence="1">IBT 30728</strain>
    </source>
</reference>
<comment type="caution">
    <text evidence="1">The sequence shown here is derived from an EMBL/GenBank/DDBJ whole genome shotgun (WGS) entry which is preliminary data.</text>
</comment>
<dbReference type="Proteomes" id="UP001148312">
    <property type="component" value="Unassembled WGS sequence"/>
</dbReference>
<dbReference type="EMBL" id="JAPWDQ010000002">
    <property type="protein sequence ID" value="KAJ5493362.1"/>
    <property type="molecule type" value="Genomic_DNA"/>
</dbReference>
<accession>A0A9W9XI13</accession>
<dbReference type="GeneID" id="81621960"/>
<dbReference type="AlphaFoldDB" id="A0A9W9XI13"/>
<gene>
    <name evidence="1" type="ORF">N7539_002108</name>
</gene>
<evidence type="ECO:0000313" key="1">
    <source>
        <dbReference type="EMBL" id="KAJ5493362.1"/>
    </source>
</evidence>
<evidence type="ECO:0000313" key="2">
    <source>
        <dbReference type="Proteomes" id="UP001148312"/>
    </source>
</evidence>
<proteinExistence type="predicted"/>
<organism evidence="1 2">
    <name type="scientific">Penicillium diatomitis</name>
    <dbReference type="NCBI Taxonomy" id="2819901"/>
    <lineage>
        <taxon>Eukaryota</taxon>
        <taxon>Fungi</taxon>
        <taxon>Dikarya</taxon>
        <taxon>Ascomycota</taxon>
        <taxon>Pezizomycotina</taxon>
        <taxon>Eurotiomycetes</taxon>
        <taxon>Eurotiomycetidae</taxon>
        <taxon>Eurotiales</taxon>
        <taxon>Aspergillaceae</taxon>
        <taxon>Penicillium</taxon>
    </lineage>
</organism>
<dbReference type="RefSeq" id="XP_056793742.1">
    <property type="nucleotide sequence ID" value="XM_056931711.1"/>
</dbReference>